<protein>
    <submittedName>
        <fullName evidence="1">Uncharacterized protein</fullName>
    </submittedName>
</protein>
<accession>A0A5E4QY26</accession>
<name>A0A5E4QY26_9NEOP</name>
<evidence type="ECO:0000313" key="1">
    <source>
        <dbReference type="EMBL" id="VVD01878.1"/>
    </source>
</evidence>
<dbReference type="Proteomes" id="UP000324832">
    <property type="component" value="Unassembled WGS sequence"/>
</dbReference>
<organism evidence="1 2">
    <name type="scientific">Leptidea sinapis</name>
    <dbReference type="NCBI Taxonomy" id="189913"/>
    <lineage>
        <taxon>Eukaryota</taxon>
        <taxon>Metazoa</taxon>
        <taxon>Ecdysozoa</taxon>
        <taxon>Arthropoda</taxon>
        <taxon>Hexapoda</taxon>
        <taxon>Insecta</taxon>
        <taxon>Pterygota</taxon>
        <taxon>Neoptera</taxon>
        <taxon>Endopterygota</taxon>
        <taxon>Lepidoptera</taxon>
        <taxon>Glossata</taxon>
        <taxon>Ditrysia</taxon>
        <taxon>Papilionoidea</taxon>
        <taxon>Pieridae</taxon>
        <taxon>Dismorphiinae</taxon>
        <taxon>Leptidea</taxon>
    </lineage>
</organism>
<keyword evidence="2" id="KW-1185">Reference proteome</keyword>
<evidence type="ECO:0000313" key="2">
    <source>
        <dbReference type="Proteomes" id="UP000324832"/>
    </source>
</evidence>
<dbReference type="AlphaFoldDB" id="A0A5E4QY26"/>
<proteinExistence type="predicted"/>
<gene>
    <name evidence="1" type="ORF">LSINAPIS_LOCUS12199</name>
</gene>
<sequence>MADKNVAQDPKEIFVSTSKKIEKGLSNMAPSELISDIRISLRKLKEPNNLDEMVTDNLQWKNESSQEGKLWLIIKKQEKLIATLSEQLAKSKNSEALRNNSQENIMIDKNDQTTEAHKIYTIKCLQEKLATLEEQIEILTAVESR</sequence>
<dbReference type="EMBL" id="FZQP02005567">
    <property type="protein sequence ID" value="VVD01878.1"/>
    <property type="molecule type" value="Genomic_DNA"/>
</dbReference>
<reference evidence="1 2" key="1">
    <citation type="submission" date="2017-07" db="EMBL/GenBank/DDBJ databases">
        <authorList>
            <person name="Talla V."/>
            <person name="Backstrom N."/>
        </authorList>
    </citation>
    <scope>NUCLEOTIDE SEQUENCE [LARGE SCALE GENOMIC DNA]</scope>
</reference>